<dbReference type="Proteomes" id="UP000195521">
    <property type="component" value="Unassembled WGS sequence"/>
</dbReference>
<dbReference type="InterPro" id="IPR009613">
    <property type="entry name" value="LMF"/>
</dbReference>
<comment type="subcellular location">
    <subcellularLocation>
        <location evidence="1">Endoplasmic reticulum membrane</location>
        <topology evidence="1">Multi-pass membrane protein</topology>
    </subcellularLocation>
</comment>
<keyword evidence="3 9" id="KW-0812">Transmembrane</keyword>
<reference evidence="13" key="1">
    <citation type="submission" date="2017-04" db="EMBL/GenBank/DDBJ databases">
        <title>Plasmodium gonderi genome.</title>
        <authorList>
            <person name="Arisue N."/>
            <person name="Honma H."/>
            <person name="Kawai S."/>
            <person name="Tougan T."/>
            <person name="Tanabe K."/>
            <person name="Horii T."/>
        </authorList>
    </citation>
    <scope>NUCLEOTIDE SEQUENCE [LARGE SCALE GENOMIC DNA]</scope>
    <source>
        <strain evidence="13">ATCC 30045</strain>
    </source>
</reference>
<feature type="transmembrane region" description="Helical" evidence="9">
    <location>
        <begin position="277"/>
        <end position="294"/>
    </location>
</feature>
<feature type="transmembrane region" description="Helical" evidence="9">
    <location>
        <begin position="133"/>
        <end position="150"/>
    </location>
</feature>
<name>A0A1Y1JD94_PLAGO</name>
<evidence type="ECO:0000256" key="8">
    <source>
        <dbReference type="ARBA" id="ARBA00040643"/>
    </source>
</evidence>
<evidence type="ECO:0000256" key="1">
    <source>
        <dbReference type="ARBA" id="ARBA00004477"/>
    </source>
</evidence>
<dbReference type="GO" id="GO:0005789">
    <property type="term" value="C:endoplasmic reticulum membrane"/>
    <property type="evidence" value="ECO:0007669"/>
    <property type="project" value="UniProtKB-SubCell"/>
</dbReference>
<dbReference type="AlphaFoldDB" id="A0A1Y1JD94"/>
<evidence type="ECO:0000313" key="13">
    <source>
        <dbReference type="Proteomes" id="UP000195521"/>
    </source>
</evidence>
<keyword evidence="7" id="KW-0325">Glycoprotein</keyword>
<comment type="similarity">
    <text evidence="2">Belongs to the lipase maturation factor family.</text>
</comment>
<feature type="transmembrane region" description="Helical" evidence="9">
    <location>
        <begin position="162"/>
        <end position="181"/>
    </location>
</feature>
<evidence type="ECO:0000256" key="9">
    <source>
        <dbReference type="SAM" id="Phobius"/>
    </source>
</evidence>
<proteinExistence type="inferred from homology"/>
<keyword evidence="13" id="KW-1185">Reference proteome</keyword>
<dbReference type="RefSeq" id="XP_028542247.1">
    <property type="nucleotide sequence ID" value="XM_028686446.1"/>
</dbReference>
<evidence type="ECO:0000256" key="2">
    <source>
        <dbReference type="ARBA" id="ARBA00005512"/>
    </source>
</evidence>
<evidence type="ECO:0000259" key="10">
    <source>
        <dbReference type="Pfam" id="PF06762"/>
    </source>
</evidence>
<feature type="domain" description="Lipase maturation factor 1/2 N-terminal" evidence="10">
    <location>
        <begin position="187"/>
        <end position="340"/>
    </location>
</feature>
<accession>A0A1Y1JD94</accession>
<dbReference type="Pfam" id="PF25179">
    <property type="entry name" value="LMF1_C"/>
    <property type="match status" value="1"/>
</dbReference>
<feature type="transmembrane region" description="Helical" evidence="9">
    <location>
        <begin position="30"/>
        <end position="47"/>
    </location>
</feature>
<organism evidence="12 13">
    <name type="scientific">Plasmodium gonderi</name>
    <dbReference type="NCBI Taxonomy" id="77519"/>
    <lineage>
        <taxon>Eukaryota</taxon>
        <taxon>Sar</taxon>
        <taxon>Alveolata</taxon>
        <taxon>Apicomplexa</taxon>
        <taxon>Aconoidasida</taxon>
        <taxon>Haemosporida</taxon>
        <taxon>Plasmodiidae</taxon>
        <taxon>Plasmodium</taxon>
        <taxon>Plasmodium (Plasmodium)</taxon>
    </lineage>
</organism>
<keyword evidence="5 9" id="KW-1133">Transmembrane helix</keyword>
<evidence type="ECO:0000256" key="4">
    <source>
        <dbReference type="ARBA" id="ARBA00022824"/>
    </source>
</evidence>
<feature type="transmembrane region" description="Helical" evidence="9">
    <location>
        <begin position="363"/>
        <end position="387"/>
    </location>
</feature>
<dbReference type="InterPro" id="IPR057434">
    <property type="entry name" value="LMF1/2_N"/>
</dbReference>
<evidence type="ECO:0000313" key="12">
    <source>
        <dbReference type="EMBL" id="GAW79658.1"/>
    </source>
</evidence>
<evidence type="ECO:0000256" key="7">
    <source>
        <dbReference type="ARBA" id="ARBA00023180"/>
    </source>
</evidence>
<evidence type="ECO:0000256" key="3">
    <source>
        <dbReference type="ARBA" id="ARBA00022692"/>
    </source>
</evidence>
<evidence type="ECO:0000259" key="11">
    <source>
        <dbReference type="Pfam" id="PF25179"/>
    </source>
</evidence>
<feature type="transmembrane region" description="Helical" evidence="9">
    <location>
        <begin position="67"/>
        <end position="86"/>
    </location>
</feature>
<dbReference type="PANTHER" id="PTHR14463:SF5">
    <property type="entry name" value="LIPASE MATURATION FACTOR 2"/>
    <property type="match status" value="1"/>
</dbReference>
<dbReference type="PANTHER" id="PTHR14463">
    <property type="entry name" value="LIPASE MATURATION FACTOR"/>
    <property type="match status" value="1"/>
</dbReference>
<dbReference type="OMA" id="CYIICNY"/>
<evidence type="ECO:0000256" key="6">
    <source>
        <dbReference type="ARBA" id="ARBA00023136"/>
    </source>
</evidence>
<feature type="domain" description="Lipase maturation factor 1/2 C-terminal" evidence="11">
    <location>
        <begin position="416"/>
        <end position="544"/>
    </location>
</feature>
<dbReference type="InterPro" id="IPR057433">
    <property type="entry name" value="LMF1/2_C"/>
</dbReference>
<comment type="caution">
    <text evidence="12">The sequence shown here is derived from an EMBL/GenBank/DDBJ whole genome shotgun (WGS) entry which is preliminary data.</text>
</comment>
<dbReference type="EMBL" id="BDQF01000006">
    <property type="protein sequence ID" value="GAW79658.1"/>
    <property type="molecule type" value="Genomic_DNA"/>
</dbReference>
<dbReference type="GO" id="GO:0051604">
    <property type="term" value="P:protein maturation"/>
    <property type="evidence" value="ECO:0007669"/>
    <property type="project" value="InterPro"/>
</dbReference>
<dbReference type="Pfam" id="PF06762">
    <property type="entry name" value="LMF1"/>
    <property type="match status" value="1"/>
</dbReference>
<keyword evidence="6 9" id="KW-0472">Membrane</keyword>
<dbReference type="GeneID" id="39746370"/>
<gene>
    <name evidence="12" type="ORF">PGO_050680</name>
</gene>
<feature type="transmembrane region" description="Helical" evidence="9">
    <location>
        <begin position="407"/>
        <end position="425"/>
    </location>
</feature>
<dbReference type="OrthoDB" id="434126at2759"/>
<feature type="transmembrane region" description="Helical" evidence="9">
    <location>
        <begin position="306"/>
        <end position="332"/>
    </location>
</feature>
<keyword evidence="4" id="KW-0256">Endoplasmic reticulum</keyword>
<sequence>MDIPYSCSSMSHKINENNNNDTFKLKRKHCVVISCFIFYIFFLSTANNLDKYLHLRTTHYILTYSNLLYFISFYSLNGQVEFLIGVKNGILPVDKHIKEVRKKLKSIDFFLVHHIVHFVYQFWKYVIKNGIKVNTFCKVGMLLSIVNFLIQKNIRNDFFRIAFSYIFFVCLFILHLCFKIAMRDFMVFQCDILMNELGFLLTFLCLSDSYHLRHSNTLVICTLRLIAFKILFNSAVHKFVYNGSMWIQLEAFQNLFYCQPIPSILSHIANCIFDKKLICFLVIISELLLSWFIFCSSNLRVVFFTLFVIIQITFYIICNYIFFSYICLILFFSSLDDSILNLFPYLREIPAVQENSTTLSIQICFLICFIRIVILLFYFLIVLINLVPFTEQWNMDDLKCFHLCYHIFYGLYPLNICNSYAMLTYTRQQREEIVIEELHKVGKRHEWKILNFNYKPGNLNKIGPILWLGHVPRLEWKFYFFPDHIRNENYERSRYPIYFCSFLKKLYNREENLISLFDGEQMRQMPYMLRLTFYNYKMSMEEREEYEKPEGESNLTGKSKWEFGKYWLRRKVRILVTLKRKEA</sequence>
<protein>
    <recommendedName>
        <fullName evidence="8">Lipase maturation factor 2</fullName>
    </recommendedName>
</protein>
<evidence type="ECO:0000256" key="5">
    <source>
        <dbReference type="ARBA" id="ARBA00022989"/>
    </source>
</evidence>